<dbReference type="RefSeq" id="XP_023177203.2">
    <property type="nucleotide sequence ID" value="XM_023321435.2"/>
</dbReference>
<dbReference type="FunFam" id="2.40.10.10:FF:000025">
    <property type="entry name" value="serine proteases 1/2"/>
    <property type="match status" value="1"/>
</dbReference>
<dbReference type="PROSITE" id="PS00135">
    <property type="entry name" value="TRYPSIN_SER"/>
    <property type="match status" value="1"/>
</dbReference>
<dbReference type="PANTHER" id="PTHR24276:SF98">
    <property type="entry name" value="FI18310P1-RELATED"/>
    <property type="match status" value="1"/>
</dbReference>
<dbReference type="GO" id="GO:0006508">
    <property type="term" value="P:proteolysis"/>
    <property type="evidence" value="ECO:0007669"/>
    <property type="project" value="UniProtKB-KW"/>
</dbReference>
<evidence type="ECO:0000313" key="11">
    <source>
        <dbReference type="Proteomes" id="UP000504633"/>
    </source>
</evidence>
<dbReference type="SUPFAM" id="SSF50494">
    <property type="entry name" value="Trypsin-like serine proteases"/>
    <property type="match status" value="1"/>
</dbReference>
<dbReference type="Gene3D" id="2.40.10.10">
    <property type="entry name" value="Trypsin-like serine proteases"/>
    <property type="match status" value="2"/>
</dbReference>
<feature type="domain" description="Peptidase S1" evidence="10">
    <location>
        <begin position="47"/>
        <end position="269"/>
    </location>
</feature>
<evidence type="ECO:0000313" key="12">
    <source>
        <dbReference type="RefSeq" id="XP_023177203.2"/>
    </source>
</evidence>
<evidence type="ECO:0000256" key="2">
    <source>
        <dbReference type="ARBA" id="ARBA00022670"/>
    </source>
</evidence>
<keyword evidence="11" id="KW-1185">Reference proteome</keyword>
<dbReference type="InterPro" id="IPR001254">
    <property type="entry name" value="Trypsin_dom"/>
</dbReference>
<dbReference type="GeneID" id="111603723"/>
<reference evidence="12" key="1">
    <citation type="submission" date="2025-08" db="UniProtKB">
        <authorList>
            <consortium name="RefSeq"/>
        </authorList>
    </citation>
    <scope>IDENTIFICATION</scope>
    <source>
        <strain evidence="12">15085-1641.00</strain>
        <tissue evidence="12">Whole body</tissue>
    </source>
</reference>
<dbReference type="InterPro" id="IPR001314">
    <property type="entry name" value="Peptidase_S1A"/>
</dbReference>
<dbReference type="InterPro" id="IPR009003">
    <property type="entry name" value="Peptidase_S1_PA"/>
</dbReference>
<dbReference type="AlphaFoldDB" id="A0A6J1MD73"/>
<gene>
    <name evidence="12" type="primary">LOC111603723</name>
</gene>
<keyword evidence="6" id="KW-0865">Zymogen</keyword>
<organism evidence="11 12">
    <name type="scientific">Drosophila hydei</name>
    <name type="common">Fruit fly</name>
    <dbReference type="NCBI Taxonomy" id="7224"/>
    <lineage>
        <taxon>Eukaryota</taxon>
        <taxon>Metazoa</taxon>
        <taxon>Ecdysozoa</taxon>
        <taxon>Arthropoda</taxon>
        <taxon>Hexapoda</taxon>
        <taxon>Insecta</taxon>
        <taxon>Pterygota</taxon>
        <taxon>Neoptera</taxon>
        <taxon>Endopterygota</taxon>
        <taxon>Diptera</taxon>
        <taxon>Brachycera</taxon>
        <taxon>Muscomorpha</taxon>
        <taxon>Ephydroidea</taxon>
        <taxon>Drosophilidae</taxon>
        <taxon>Drosophila</taxon>
    </lineage>
</organism>
<dbReference type="PRINTS" id="PR00722">
    <property type="entry name" value="CHYMOTRYPSIN"/>
</dbReference>
<keyword evidence="5 8" id="KW-0720">Serine protease</keyword>
<dbReference type="OMA" id="QILCTRT"/>
<dbReference type="InterPro" id="IPR018114">
    <property type="entry name" value="TRYPSIN_HIS"/>
</dbReference>
<keyword evidence="4 8" id="KW-0378">Hydrolase</keyword>
<dbReference type="SMART" id="SM00020">
    <property type="entry name" value="Tryp_SPc"/>
    <property type="match status" value="1"/>
</dbReference>
<keyword evidence="2 8" id="KW-0645">Protease</keyword>
<dbReference type="InterPro" id="IPR050430">
    <property type="entry name" value="Peptidase_S1"/>
</dbReference>
<dbReference type="InterPro" id="IPR033116">
    <property type="entry name" value="TRYPSIN_SER"/>
</dbReference>
<evidence type="ECO:0000259" key="10">
    <source>
        <dbReference type="PROSITE" id="PS50240"/>
    </source>
</evidence>
<sequence length="272" mass="29225">MKVLIILLLFSLALASSSTLRPAVEKVYPDIRLDVEPDIQLEPENIITNGYIAPEGKAPYIVGLAFRKGNSGAWCGGSIIGNTWIITASHCSKGFSSVTIYYGSNRRAQGTIVHTVNADNIINHPKYDIALIRTPQVTFTDRINLVKLPNANNANELYVNQQTTACGWGRTVSNNTPDQLQCVDATVISNNQCARIYAPGTVHSQIICISTPGGKSICSGDSGGPLVTQSSTILIGISQFVSSKGCTAGHPAGFTRVTSYLPWIRQHTGISY</sequence>
<name>A0A6J1MD73_DROHY</name>
<keyword evidence="3 9" id="KW-0732">Signal</keyword>
<evidence type="ECO:0000256" key="1">
    <source>
        <dbReference type="ARBA" id="ARBA00007664"/>
    </source>
</evidence>
<dbReference type="PROSITE" id="PS00134">
    <property type="entry name" value="TRYPSIN_HIS"/>
    <property type="match status" value="1"/>
</dbReference>
<proteinExistence type="inferred from homology"/>
<feature type="signal peptide" evidence="9">
    <location>
        <begin position="1"/>
        <end position="15"/>
    </location>
</feature>
<keyword evidence="7" id="KW-1015">Disulfide bond</keyword>
<comment type="similarity">
    <text evidence="1">Belongs to the peptidase S1 family.</text>
</comment>
<dbReference type="Proteomes" id="UP000504633">
    <property type="component" value="Unplaced"/>
</dbReference>
<evidence type="ECO:0000256" key="9">
    <source>
        <dbReference type="SAM" id="SignalP"/>
    </source>
</evidence>
<evidence type="ECO:0000256" key="7">
    <source>
        <dbReference type="ARBA" id="ARBA00023157"/>
    </source>
</evidence>
<feature type="chain" id="PRO_5026752275" evidence="9">
    <location>
        <begin position="16"/>
        <end position="272"/>
    </location>
</feature>
<evidence type="ECO:0000256" key="3">
    <source>
        <dbReference type="ARBA" id="ARBA00022729"/>
    </source>
</evidence>
<evidence type="ECO:0000256" key="8">
    <source>
        <dbReference type="RuleBase" id="RU363034"/>
    </source>
</evidence>
<dbReference type="OrthoDB" id="5565075at2759"/>
<dbReference type="PROSITE" id="PS50240">
    <property type="entry name" value="TRYPSIN_DOM"/>
    <property type="match status" value="1"/>
</dbReference>
<accession>A0A6J1MD73</accession>
<dbReference type="PANTHER" id="PTHR24276">
    <property type="entry name" value="POLYSERASE-RELATED"/>
    <property type="match status" value="1"/>
</dbReference>
<evidence type="ECO:0000256" key="6">
    <source>
        <dbReference type="ARBA" id="ARBA00023145"/>
    </source>
</evidence>
<protein>
    <submittedName>
        <fullName evidence="12">Serine protease 1-like</fullName>
    </submittedName>
</protein>
<dbReference type="InterPro" id="IPR043504">
    <property type="entry name" value="Peptidase_S1_PA_chymotrypsin"/>
</dbReference>
<dbReference type="GO" id="GO:0004252">
    <property type="term" value="F:serine-type endopeptidase activity"/>
    <property type="evidence" value="ECO:0007669"/>
    <property type="project" value="InterPro"/>
</dbReference>
<dbReference type="KEGG" id="dhe:111603723"/>
<dbReference type="CDD" id="cd00190">
    <property type="entry name" value="Tryp_SPc"/>
    <property type="match status" value="1"/>
</dbReference>
<evidence type="ECO:0000256" key="5">
    <source>
        <dbReference type="ARBA" id="ARBA00022825"/>
    </source>
</evidence>
<dbReference type="Pfam" id="PF00089">
    <property type="entry name" value="Trypsin"/>
    <property type="match status" value="1"/>
</dbReference>
<evidence type="ECO:0000256" key="4">
    <source>
        <dbReference type="ARBA" id="ARBA00022801"/>
    </source>
</evidence>